<evidence type="ECO:0000313" key="4">
    <source>
        <dbReference type="EMBL" id="KKA22670.1"/>
    </source>
</evidence>
<gene>
    <name evidence="4" type="ORF">T310_3289</name>
</gene>
<dbReference type="SUPFAM" id="SSF56801">
    <property type="entry name" value="Acetyl-CoA synthetase-like"/>
    <property type="match status" value="1"/>
</dbReference>
<organism evidence="4 5">
    <name type="scientific">Rasamsonia emersonii (strain ATCC 16479 / CBS 393.64 / IMI 116815)</name>
    <dbReference type="NCBI Taxonomy" id="1408163"/>
    <lineage>
        <taxon>Eukaryota</taxon>
        <taxon>Fungi</taxon>
        <taxon>Dikarya</taxon>
        <taxon>Ascomycota</taxon>
        <taxon>Pezizomycotina</taxon>
        <taxon>Eurotiomycetes</taxon>
        <taxon>Eurotiomycetidae</taxon>
        <taxon>Eurotiales</taxon>
        <taxon>Trichocomaceae</taxon>
        <taxon>Rasamsonia</taxon>
    </lineage>
</organism>
<dbReference type="Pfam" id="PF00501">
    <property type="entry name" value="AMP-binding"/>
    <property type="match status" value="1"/>
</dbReference>
<dbReference type="Pfam" id="PF00550">
    <property type="entry name" value="PP-binding"/>
    <property type="match status" value="1"/>
</dbReference>
<dbReference type="InterPro" id="IPR042099">
    <property type="entry name" value="ANL_N_sf"/>
</dbReference>
<dbReference type="Pfam" id="PF23562">
    <property type="entry name" value="AMP-binding_C_3"/>
    <property type="match status" value="1"/>
</dbReference>
<reference evidence="4 5" key="1">
    <citation type="submission" date="2015-04" db="EMBL/GenBank/DDBJ databases">
        <authorList>
            <person name="Heijne W.H."/>
            <person name="Fedorova N.D."/>
            <person name="Nierman W.C."/>
            <person name="Vollebregt A.W."/>
            <person name="Zhao Z."/>
            <person name="Wu L."/>
            <person name="Kumar M."/>
            <person name="Stam H."/>
            <person name="van den Berg M.A."/>
            <person name="Pel H.J."/>
        </authorList>
    </citation>
    <scope>NUCLEOTIDE SEQUENCE [LARGE SCALE GENOMIC DNA]</scope>
    <source>
        <strain evidence="4 5">CBS 393.64</strain>
    </source>
</reference>
<dbReference type="InterPro" id="IPR013120">
    <property type="entry name" value="FAR_NAD-bd"/>
</dbReference>
<dbReference type="RefSeq" id="XP_013329282.1">
    <property type="nucleotide sequence ID" value="XM_013473828.1"/>
</dbReference>
<dbReference type="SUPFAM" id="SSF51735">
    <property type="entry name" value="NAD(P)-binding Rossmann-fold domains"/>
    <property type="match status" value="1"/>
</dbReference>
<dbReference type="SUPFAM" id="SSF47336">
    <property type="entry name" value="ACP-like"/>
    <property type="match status" value="1"/>
</dbReference>
<dbReference type="Proteomes" id="UP000053958">
    <property type="component" value="Unassembled WGS sequence"/>
</dbReference>
<keyword evidence="1" id="KW-0596">Phosphopantetheine</keyword>
<evidence type="ECO:0000313" key="5">
    <source>
        <dbReference type="Proteomes" id="UP000053958"/>
    </source>
</evidence>
<dbReference type="InterPro" id="IPR009081">
    <property type="entry name" value="PP-bd_ACP"/>
</dbReference>
<sequence>MAVEQETQQQIELYRKYGLLPWPHFFDDRAKQGYDRPYAYMARSPNPQDGFREISYSCLANAINRVSWWLTQELADVLGEGQVFAYLGPSDLRYLMFTVAAMKTGRIMLTPSIRNTVEAQKQLFQRVDCKLVVYASALEKSLQPLFDSMPDLTKRVAPDLDTLLDDSVTAPHYVCRTVDEKHLHDPILLFHTSGSSGNPKPIVYTPAVIRSFSSHELAPTDGKESSIILALRRQINLFLLPPFHAAGFFVSLLSPYFDGVTVLPHPSVPPTAEHNTALLQQNLATSLFSPPSLLSDMAKKPDSIDLLSKLEHVCYVGGPLPEHAGKILAPRLKHLWSLIGATEYGFFHTLAGDSSQWAYIQFNPHVGYRFDEVSPGHYEMVIPKNPATNHFHGTVYTFPDLDEYRTRDLYTVVPGQTGWLRYEGRRDDLIVLSNGEKINPVPLEGIISSHPAVKGAVIVGEYRFLPCLLVELKEGYAATTPEERQQMLDSLWPVINKANMQAPRFSRISKALVYILSPTEAFSRASKGTIQRQASVRKFAKQVEELYSAAEQGLLVEGLEVADPKDIASIRELVRKLYLQVLDRGELADDEDVFELGMDSLQVAIAVQKLRAALRAREVEVDYERITPQLFYSSPTINKLAHSLDVVVNGHQTNGTAINGTGGRRARLQEILDRYLAGLSDQAIQSKEKESGNPVVILTGSTGSLGSYLLATLLSSPKVSKVICLNRSSDAETRQKASFKQRGLDTSWDDQRVEFLTADLSKPDLGLDSETYTRLVSSAGALIHNAWKVDFNHTIETFEKSNIAGVRHLIDFSGKCKYQTPIMFVSSISSCLNWITAHPDKLVPEEIIDDLEAPEMMGYGESKYVGERLLEAFTKASGIPTAVLRVGQIAGPVLSAAGSWNVREWFPSLVASSKYLGQLPTSLGTMGTISWIPVDVLAVIIVQLLEVLIEKKDTEAATAAPAVYNLVNPKVTEWSTLLPTVQEQLGGPSKIRTVPLKDWTEALERSAGDNHGYVVAENPGVKLLEFFKLMERGETRDEMRLEYEVTRLTRDSPEASKLQAVSPDWIKIWMRQWDF</sequence>
<comment type="caution">
    <text evidence="4">The sequence shown here is derived from an EMBL/GenBank/DDBJ whole genome shotgun (WGS) entry which is preliminary data.</text>
</comment>
<dbReference type="EMBL" id="LASV01000132">
    <property type="protein sequence ID" value="KKA22670.1"/>
    <property type="molecule type" value="Genomic_DNA"/>
</dbReference>
<feature type="domain" description="Carrier" evidence="3">
    <location>
        <begin position="565"/>
        <end position="648"/>
    </location>
</feature>
<name>A0A0F4YX67_RASE3</name>
<dbReference type="STRING" id="1408163.A0A0F4YX67"/>
<dbReference type="Gene3D" id="3.40.50.720">
    <property type="entry name" value="NAD(P)-binding Rossmann-like Domain"/>
    <property type="match status" value="1"/>
</dbReference>
<dbReference type="InterPro" id="IPR036736">
    <property type="entry name" value="ACP-like_sf"/>
</dbReference>
<evidence type="ECO:0000256" key="1">
    <source>
        <dbReference type="ARBA" id="ARBA00022450"/>
    </source>
</evidence>
<dbReference type="PANTHER" id="PTHR43439:SF2">
    <property type="entry name" value="ENZYME, PUTATIVE (JCVI)-RELATED"/>
    <property type="match status" value="1"/>
</dbReference>
<dbReference type="InterPro" id="IPR051414">
    <property type="entry name" value="Adenylate-forming_Reductase"/>
</dbReference>
<evidence type="ECO:0000256" key="2">
    <source>
        <dbReference type="ARBA" id="ARBA00022553"/>
    </source>
</evidence>
<dbReference type="PANTHER" id="PTHR43439">
    <property type="entry name" value="PHENYLACETATE-COENZYME A LIGASE"/>
    <property type="match status" value="1"/>
</dbReference>
<dbReference type="InterPro" id="IPR036291">
    <property type="entry name" value="NAD(P)-bd_dom_sf"/>
</dbReference>
<dbReference type="GeneID" id="25315639"/>
<dbReference type="OrthoDB" id="429813at2759"/>
<dbReference type="InterPro" id="IPR020845">
    <property type="entry name" value="AMP-binding_CS"/>
</dbReference>
<keyword evidence="2" id="KW-0597">Phosphoprotein</keyword>
<evidence type="ECO:0000259" key="3">
    <source>
        <dbReference type="PROSITE" id="PS50075"/>
    </source>
</evidence>
<dbReference type="Pfam" id="PF07993">
    <property type="entry name" value="NAD_binding_4"/>
    <property type="match status" value="1"/>
</dbReference>
<dbReference type="PROSITE" id="PS00455">
    <property type="entry name" value="AMP_BINDING"/>
    <property type="match status" value="1"/>
</dbReference>
<dbReference type="Gene3D" id="1.10.1200.10">
    <property type="entry name" value="ACP-like"/>
    <property type="match status" value="1"/>
</dbReference>
<dbReference type="AlphaFoldDB" id="A0A0F4YX67"/>
<protein>
    <submittedName>
        <fullName evidence="4">NRPS-like enzyme</fullName>
    </submittedName>
</protein>
<keyword evidence="5" id="KW-1185">Reference proteome</keyword>
<dbReference type="PROSITE" id="PS50075">
    <property type="entry name" value="CARRIER"/>
    <property type="match status" value="1"/>
</dbReference>
<dbReference type="Gene3D" id="3.40.50.12780">
    <property type="entry name" value="N-terminal domain of ligase-like"/>
    <property type="match status" value="1"/>
</dbReference>
<accession>A0A0F4YX67</accession>
<dbReference type="InterPro" id="IPR000873">
    <property type="entry name" value="AMP-dep_synth/lig_dom"/>
</dbReference>
<proteinExistence type="predicted"/>